<proteinExistence type="predicted"/>
<accession>I1YI28</accession>
<protein>
    <submittedName>
        <fullName evidence="1">Uncharacterized protein</fullName>
    </submittedName>
</protein>
<dbReference type="HOGENOM" id="CLU_2880704_0_0_6"/>
<organism evidence="1 2">
    <name type="scientific">Methylophaga frappieri (strain ATCC BAA-2434 / DSM 25690 / JAM7)</name>
    <dbReference type="NCBI Taxonomy" id="754477"/>
    <lineage>
        <taxon>Bacteria</taxon>
        <taxon>Pseudomonadati</taxon>
        <taxon>Pseudomonadota</taxon>
        <taxon>Gammaproteobacteria</taxon>
        <taxon>Thiotrichales</taxon>
        <taxon>Piscirickettsiaceae</taxon>
        <taxon>Methylophaga</taxon>
    </lineage>
</organism>
<dbReference type="PATRIC" id="fig|754477.3.peg.1402"/>
<reference evidence="1 2" key="1">
    <citation type="journal article" date="2012" name="J. Bacteriol.">
        <title>Complete genome sequences of Methylophaga sp. strain JAM1 and Methylophaga sp. strain JAM7.</title>
        <authorList>
            <person name="Villeneuve C."/>
            <person name="Martineau C."/>
            <person name="Mauffrey F."/>
            <person name="Villemur R."/>
        </authorList>
    </citation>
    <scope>NUCLEOTIDE SEQUENCE [LARGE SCALE GENOMIC DNA]</scope>
    <source>
        <strain evidence="1 2">JAM7</strain>
    </source>
</reference>
<name>I1YI28_METFJ</name>
<gene>
    <name evidence="1" type="ordered locus">Q7C_1421</name>
</gene>
<dbReference type="Proteomes" id="UP000009145">
    <property type="component" value="Chromosome"/>
</dbReference>
<evidence type="ECO:0000313" key="1">
    <source>
        <dbReference type="EMBL" id="AFJ02571.1"/>
    </source>
</evidence>
<dbReference type="AlphaFoldDB" id="I1YI28"/>
<dbReference type="KEGG" id="mec:Q7C_1421"/>
<dbReference type="EMBL" id="CP003380">
    <property type="protein sequence ID" value="AFJ02571.1"/>
    <property type="molecule type" value="Genomic_DNA"/>
</dbReference>
<keyword evidence="2" id="KW-1185">Reference proteome</keyword>
<evidence type="ECO:0000313" key="2">
    <source>
        <dbReference type="Proteomes" id="UP000009145"/>
    </source>
</evidence>
<sequence length="63" mass="7093">MRGLSCSILATGSDSALPECFEETFKLTFEYLGMTYKGVLYCPCIDAVEMKLPSRELIHEIIK</sequence>